<evidence type="ECO:0000313" key="3">
    <source>
        <dbReference type="Proteomes" id="UP001166304"/>
    </source>
</evidence>
<keyword evidence="3" id="KW-1185">Reference proteome</keyword>
<dbReference type="Gene3D" id="3.90.660.10">
    <property type="match status" value="1"/>
</dbReference>
<proteinExistence type="predicted"/>
<protein>
    <submittedName>
        <fullName evidence="2">FAD-dependent oxidoreductase</fullName>
    </submittedName>
</protein>
<accession>A0AA41G2Q0</accession>
<dbReference type="Gene3D" id="3.50.50.60">
    <property type="entry name" value="FAD/NAD(P)-binding domain"/>
    <property type="match status" value="1"/>
</dbReference>
<dbReference type="PANTHER" id="PTHR16128:SF5">
    <property type="entry name" value="FAD_NAD(P)-BINDING OXIDOREDUCTASE FAMILY PROTEIN"/>
    <property type="match status" value="1"/>
</dbReference>
<gene>
    <name evidence="2" type="ORF">KTS37_15795</name>
</gene>
<reference evidence="2" key="1">
    <citation type="submission" date="2021-06" db="EMBL/GenBank/DDBJ databases">
        <title>New haloarchaea isolates fom saline soil.</title>
        <authorList>
            <person name="Duran-Viseras A."/>
            <person name="Sanchez-Porro C.S."/>
            <person name="Ventosa A."/>
        </authorList>
    </citation>
    <scope>NUCLEOTIDE SEQUENCE</scope>
    <source>
        <strain evidence="2">JCM 18369</strain>
    </source>
</reference>
<evidence type="ECO:0000313" key="2">
    <source>
        <dbReference type="EMBL" id="MBV0903253.1"/>
    </source>
</evidence>
<dbReference type="Pfam" id="PF13450">
    <property type="entry name" value="NAD_binding_8"/>
    <property type="match status" value="1"/>
</dbReference>
<evidence type="ECO:0000259" key="1">
    <source>
        <dbReference type="Pfam" id="PF01593"/>
    </source>
</evidence>
<dbReference type="GO" id="GO:0016491">
    <property type="term" value="F:oxidoreductase activity"/>
    <property type="evidence" value="ECO:0007669"/>
    <property type="project" value="InterPro"/>
</dbReference>
<name>A0AA41G2Q0_9EURY</name>
<dbReference type="SUPFAM" id="SSF51905">
    <property type="entry name" value="FAD/NAD(P)-binding domain"/>
    <property type="match status" value="1"/>
</dbReference>
<dbReference type="PANTHER" id="PTHR16128">
    <property type="entry name" value="FAD/NAD(P)-BINDING OXIDOREDUCTASE FAMILY PROTEIN"/>
    <property type="match status" value="1"/>
</dbReference>
<sequence>MTRDLAVVGAGAAGAAATYALRDEPVDVTVFEKSRGVCGRAATRRKADCTYEYGANYLKADDDRVTELVTEALPTDGLVDIEEPIYAFDADGDVEPGRDADEHKWTYEAGLTQLAKRLFAETDATVETEVRVETLQCHDDGWTLADAAGTDRGRYDAVLLTPPAPQTADLLGQARWDHDDCRSLREAVAAVPYRTVVAGVLHYPFELDVPWYGAVNADKDHDVGWVSREECKDGHVPDGESLLIVQMNEPWSVANYDEHPDRLVDDIAERTARLLDDERLTEPDWTDHQHWRYSQPEGEVDRDLLARASDHDLYFAGDWVAGRGRVHAAVRNGLEAGEAIADDA</sequence>
<comment type="caution">
    <text evidence="2">The sequence shown here is derived from an EMBL/GenBank/DDBJ whole genome shotgun (WGS) entry which is preliminary data.</text>
</comment>
<dbReference type="InterPro" id="IPR036188">
    <property type="entry name" value="FAD/NAD-bd_sf"/>
</dbReference>
<dbReference type="AlphaFoldDB" id="A0AA41G2Q0"/>
<dbReference type="Proteomes" id="UP001166304">
    <property type="component" value="Unassembled WGS sequence"/>
</dbReference>
<dbReference type="EMBL" id="JAHQXE010000005">
    <property type="protein sequence ID" value="MBV0903253.1"/>
    <property type="molecule type" value="Genomic_DNA"/>
</dbReference>
<dbReference type="RefSeq" id="WP_162413996.1">
    <property type="nucleotide sequence ID" value="NZ_JAHQXE010000005.1"/>
</dbReference>
<feature type="domain" description="Amine oxidase" evidence="1">
    <location>
        <begin position="104"/>
        <end position="340"/>
    </location>
</feature>
<dbReference type="Pfam" id="PF01593">
    <property type="entry name" value="Amino_oxidase"/>
    <property type="match status" value="1"/>
</dbReference>
<organism evidence="2 3">
    <name type="scientific">Haloarcula salina</name>
    <dbReference type="NCBI Taxonomy" id="1429914"/>
    <lineage>
        <taxon>Archaea</taxon>
        <taxon>Methanobacteriati</taxon>
        <taxon>Methanobacteriota</taxon>
        <taxon>Stenosarchaea group</taxon>
        <taxon>Halobacteria</taxon>
        <taxon>Halobacteriales</taxon>
        <taxon>Haloarculaceae</taxon>
        <taxon>Haloarcula</taxon>
    </lineage>
</organism>
<dbReference type="InterPro" id="IPR002937">
    <property type="entry name" value="Amino_oxidase"/>
</dbReference>